<evidence type="ECO:0000256" key="13">
    <source>
        <dbReference type="RuleBase" id="RU369069"/>
    </source>
</evidence>
<gene>
    <name evidence="16" type="primary">LOC106013348</name>
</gene>
<dbReference type="Proteomes" id="UP000694888">
    <property type="component" value="Unplaced"/>
</dbReference>
<organism evidence="15 16">
    <name type="scientific">Aplysia californica</name>
    <name type="common">California sea hare</name>
    <dbReference type="NCBI Taxonomy" id="6500"/>
    <lineage>
        <taxon>Eukaryota</taxon>
        <taxon>Metazoa</taxon>
        <taxon>Spiralia</taxon>
        <taxon>Lophotrochozoa</taxon>
        <taxon>Mollusca</taxon>
        <taxon>Gastropoda</taxon>
        <taxon>Heterobranchia</taxon>
        <taxon>Euthyneura</taxon>
        <taxon>Tectipleura</taxon>
        <taxon>Aplysiida</taxon>
        <taxon>Aplysioidea</taxon>
        <taxon>Aplysiidae</taxon>
        <taxon>Aplysia</taxon>
    </lineage>
</organism>
<evidence type="ECO:0000256" key="8">
    <source>
        <dbReference type="ARBA" id="ARBA00022801"/>
    </source>
</evidence>
<keyword evidence="8 13" id="KW-0378">Hydrolase</keyword>
<dbReference type="InterPro" id="IPR040230">
    <property type="entry name" value="TIKI1/2-like"/>
</dbReference>
<protein>
    <recommendedName>
        <fullName evidence="13">Metalloprotease TIKI homolog</fullName>
        <ecNumber evidence="13">3.4.-.-</ecNumber>
    </recommendedName>
</protein>
<evidence type="ECO:0000256" key="1">
    <source>
        <dbReference type="ARBA" id="ARBA00001941"/>
    </source>
</evidence>
<dbReference type="GO" id="GO:0008237">
    <property type="term" value="F:metallopeptidase activity"/>
    <property type="evidence" value="ECO:0007669"/>
    <property type="project" value="UniProtKB-KW"/>
</dbReference>
<proteinExistence type="inferred from homology"/>
<comment type="cofactor">
    <cofactor evidence="1">
        <name>Co(2+)</name>
        <dbReference type="ChEBI" id="CHEBI:48828"/>
    </cofactor>
</comment>
<name>A0ABM1AB22_APLCA</name>
<evidence type="ECO:0000256" key="14">
    <source>
        <dbReference type="SAM" id="SignalP"/>
    </source>
</evidence>
<accession>A0ABM1AB22</accession>
<keyword evidence="7 13" id="KW-0732">Signal</keyword>
<feature type="chain" id="PRO_5047118376" description="Metalloprotease TIKI homolog" evidence="14">
    <location>
        <begin position="19"/>
        <end position="537"/>
    </location>
</feature>
<sequence>MLIWWLLSPLLHLAVVSSCVTGVPSNRSMDCSKEERGVNSFLWTISRPPPLPPSYLFGTIHVPYDRVWSWVPDNSKEAFTHSDSAVFELDLTNPYTLTALAQCQMLPAGQTLSDLIPGPLYSRLQRHLDYVRHNMAHWMSQEQKRKGLFADYLFSAIAGNWRRKRPVWVMLMVNSLTETDVKSRGIPVLDLYLAQQAEQEGKVTGAVERVEEQCVPLNQLNLSQVLFALNQTLSQHERLRDDKSRPACSSDALIQHYNCGDLNSLMLNRDTIQVPALVNASLPAAQLHKARRIEEYFQHELIDKRNARMSARVVALLTAHPHTSFFFAFGAGHFLGRENVVERLRTAGLDVVHTAPGVNVTRSDKSRARRPRKSRKFVLSDDFPQPSDVIYGDIQYLFDKRKIRHNKRYRKERRKLMRAKKRREKLESLWDNLDPDSLNPDRYTRVSAKKHPDSGRRKNTFNDLWVRTDQIRPRYLQQMGESTYVQGVSTQQHASLPRDVSDVSSQASATLPALTWPLPTLLLLLLCAILLPPPAPP</sequence>
<comment type="subcellular location">
    <subcellularLocation>
        <location evidence="13">Cell membrane</location>
        <topology evidence="13">Single-pass type I membrane protein</topology>
    </subcellularLocation>
    <subcellularLocation>
        <location evidence="2">Membrane</location>
        <topology evidence="2">Single-pass type I membrane protein</topology>
    </subcellularLocation>
</comment>
<evidence type="ECO:0000256" key="9">
    <source>
        <dbReference type="ARBA" id="ARBA00022989"/>
    </source>
</evidence>
<comment type="cofactor">
    <cofactor evidence="13">
        <name>Mn(2+)</name>
        <dbReference type="ChEBI" id="CHEBI:29035"/>
    </cofactor>
    <cofactor evidence="13">
        <name>Co(2+)</name>
        <dbReference type="ChEBI" id="CHEBI:48828"/>
    </cofactor>
    <text evidence="13">Divalent metal cations. Mn(2+) or Co(2+).</text>
</comment>
<evidence type="ECO:0000256" key="6">
    <source>
        <dbReference type="ARBA" id="ARBA00022723"/>
    </source>
</evidence>
<keyword evidence="5" id="KW-0812">Transmembrane</keyword>
<keyword evidence="10 13" id="KW-0482">Metalloprotease</keyword>
<evidence type="ECO:0000256" key="4">
    <source>
        <dbReference type="ARBA" id="ARBA00022670"/>
    </source>
</evidence>
<feature type="signal peptide" evidence="14">
    <location>
        <begin position="1"/>
        <end position="18"/>
    </location>
</feature>
<keyword evidence="6 13" id="KW-0479">Metal-binding</keyword>
<comment type="similarity">
    <text evidence="3 13">Belongs to the TIKI family.</text>
</comment>
<evidence type="ECO:0000256" key="5">
    <source>
        <dbReference type="ARBA" id="ARBA00022692"/>
    </source>
</evidence>
<keyword evidence="12" id="KW-0325">Glycoprotein</keyword>
<dbReference type="GeneID" id="106013348"/>
<keyword evidence="13" id="KW-0879">Wnt signaling pathway</keyword>
<evidence type="ECO:0000256" key="2">
    <source>
        <dbReference type="ARBA" id="ARBA00004479"/>
    </source>
</evidence>
<evidence type="ECO:0000256" key="3">
    <source>
        <dbReference type="ARBA" id="ARBA00008261"/>
    </source>
</evidence>
<dbReference type="RefSeq" id="XP_012944285.1">
    <property type="nucleotide sequence ID" value="XM_013088831.2"/>
</dbReference>
<evidence type="ECO:0000256" key="11">
    <source>
        <dbReference type="ARBA" id="ARBA00023136"/>
    </source>
</evidence>
<evidence type="ECO:0000256" key="7">
    <source>
        <dbReference type="ARBA" id="ARBA00022729"/>
    </source>
</evidence>
<dbReference type="EC" id="3.4.-.-" evidence="13"/>
<dbReference type="CDD" id="cd14789">
    <property type="entry name" value="Tiki"/>
    <property type="match status" value="1"/>
</dbReference>
<keyword evidence="9" id="KW-1133">Transmembrane helix</keyword>
<dbReference type="PANTHER" id="PTHR31120">
    <property type="entry name" value="METALLOPROTEASE TIKI"/>
    <property type="match status" value="1"/>
</dbReference>
<comment type="function">
    <text evidence="13">Metalloprotease that acts as a negative regulator of the Wnt signaling pathway.</text>
</comment>
<evidence type="ECO:0000256" key="10">
    <source>
        <dbReference type="ARBA" id="ARBA00023049"/>
    </source>
</evidence>
<evidence type="ECO:0000313" key="15">
    <source>
        <dbReference type="Proteomes" id="UP000694888"/>
    </source>
</evidence>
<dbReference type="Pfam" id="PF01963">
    <property type="entry name" value="TraB_PrgY_gumN"/>
    <property type="match status" value="1"/>
</dbReference>
<evidence type="ECO:0000313" key="16">
    <source>
        <dbReference type="RefSeq" id="XP_012944285.1"/>
    </source>
</evidence>
<keyword evidence="4 13" id="KW-0645">Protease</keyword>
<keyword evidence="13" id="KW-1003">Cell membrane</keyword>
<evidence type="ECO:0000256" key="12">
    <source>
        <dbReference type="ARBA" id="ARBA00023180"/>
    </source>
</evidence>
<reference evidence="16" key="1">
    <citation type="submission" date="2025-08" db="UniProtKB">
        <authorList>
            <consortium name="RefSeq"/>
        </authorList>
    </citation>
    <scope>IDENTIFICATION</scope>
</reference>
<dbReference type="PANTHER" id="PTHR31120:SF6">
    <property type="entry name" value="METALLOPROTEASE TIKI HOMOLOG"/>
    <property type="match status" value="1"/>
</dbReference>
<keyword evidence="11" id="KW-0472">Membrane</keyword>
<dbReference type="InterPro" id="IPR002816">
    <property type="entry name" value="TraB/PrgY/GumN_fam"/>
</dbReference>
<keyword evidence="15" id="KW-1185">Reference proteome</keyword>